<organism evidence="4 5">
    <name type="scientific">Ruegeria marina</name>
    <dbReference type="NCBI Taxonomy" id="639004"/>
    <lineage>
        <taxon>Bacteria</taxon>
        <taxon>Pseudomonadati</taxon>
        <taxon>Pseudomonadota</taxon>
        <taxon>Alphaproteobacteria</taxon>
        <taxon>Rhodobacterales</taxon>
        <taxon>Roseobacteraceae</taxon>
        <taxon>Ruegeria</taxon>
    </lineage>
</organism>
<dbReference type="InterPro" id="IPR001309">
    <property type="entry name" value="Pept_C14_p20"/>
</dbReference>
<feature type="compositionally biased region" description="Polar residues" evidence="1">
    <location>
        <begin position="154"/>
        <end position="163"/>
    </location>
</feature>
<dbReference type="InterPro" id="IPR029030">
    <property type="entry name" value="Caspase-like_dom_sf"/>
</dbReference>
<dbReference type="STRING" id="639004.SAMN04488239_11962"/>
<dbReference type="Pfam" id="PF08238">
    <property type="entry name" value="Sel1"/>
    <property type="match status" value="4"/>
</dbReference>
<feature type="chain" id="PRO_5011432174" evidence="2">
    <location>
        <begin position="19"/>
        <end position="493"/>
    </location>
</feature>
<evidence type="ECO:0000256" key="1">
    <source>
        <dbReference type="SAM" id="MobiDB-lite"/>
    </source>
</evidence>
<dbReference type="InterPro" id="IPR011600">
    <property type="entry name" value="Pept_C14_caspase"/>
</dbReference>
<dbReference type="RefSeq" id="WP_093036497.1">
    <property type="nucleotide sequence ID" value="NZ_FMZV01000019.1"/>
</dbReference>
<dbReference type="Gene3D" id="3.40.50.1460">
    <property type="match status" value="1"/>
</dbReference>
<dbReference type="PROSITE" id="PS50208">
    <property type="entry name" value="CASPASE_P20"/>
    <property type="match status" value="1"/>
</dbReference>
<dbReference type="OrthoDB" id="9816009at2"/>
<gene>
    <name evidence="4" type="ORF">SAMN04488239_11962</name>
</gene>
<proteinExistence type="predicted"/>
<feature type="signal peptide" evidence="2">
    <location>
        <begin position="1"/>
        <end position="18"/>
    </location>
</feature>
<sequence length="493" mass="53363">MKHLLLCLLIFLPLPALSADRVALVIGISEYEAIPPLKNTLNDAEAIARTLERIGFDVTQLSDPGGDAIREELSRFSFRAETADLALIYFAGHGVEVQGENFLIPADAQVASNRDIQAQSVSLKDFLASVDRARKMRIVILDSCRDNPFGDSLASDTETTGTAASDAARSVGQGLAAPSPDRGTLVAYAAKDGNVALDGAGENSPFALALIDKMDDPGLEISLMFRQVRDEVLRLTENRQEPHTYGSLSGVPFFLAGGGSATDAPGGKAKLAWSALRPDDEAQFRQLAAEGDTRSLLGLAFMHLNPNEDRFDPVEAARLLERAANAGSAEAQYELAIQYETGRGVAADQVRALELYRQSAAQDFPDAINDLGFFHYHGMMGLPSDSAKALALFERAADLRHPQAMYNFAALIDDGLIPGKGPKEAAQYLYQALRVGNQDVLKILTEHPETLKPATRRALQEELKRFDLYQGTIDGDFGPGTQRGLRRAYGLES</sequence>
<feature type="region of interest" description="Disordered" evidence="1">
    <location>
        <begin position="152"/>
        <end position="179"/>
    </location>
</feature>
<dbReference type="InterPro" id="IPR052039">
    <property type="entry name" value="Caspase-related_regulators"/>
</dbReference>
<evidence type="ECO:0000256" key="2">
    <source>
        <dbReference type="SAM" id="SignalP"/>
    </source>
</evidence>
<dbReference type="EMBL" id="FMZV01000019">
    <property type="protein sequence ID" value="SDE44239.1"/>
    <property type="molecule type" value="Genomic_DNA"/>
</dbReference>
<evidence type="ECO:0000259" key="3">
    <source>
        <dbReference type="PROSITE" id="PS50208"/>
    </source>
</evidence>
<dbReference type="PANTHER" id="PTHR22576">
    <property type="entry name" value="MUCOSA ASSOCIATED LYMPHOID TISSUE LYMPHOMA TRANSLOCATION PROTEIN 1/PARACASPASE"/>
    <property type="match status" value="1"/>
</dbReference>
<dbReference type="PANTHER" id="PTHR22576:SF37">
    <property type="entry name" value="MUCOSA-ASSOCIATED LYMPHOID TISSUE LYMPHOMA TRANSLOCATION PROTEIN 1"/>
    <property type="match status" value="1"/>
</dbReference>
<accession>A0A1G7CY84</accession>
<reference evidence="5" key="1">
    <citation type="submission" date="2016-10" db="EMBL/GenBank/DDBJ databases">
        <authorList>
            <person name="Varghese N."/>
            <person name="Submissions S."/>
        </authorList>
    </citation>
    <scope>NUCLEOTIDE SEQUENCE [LARGE SCALE GENOMIC DNA]</scope>
    <source>
        <strain evidence="5">CGMCC 1.9108</strain>
    </source>
</reference>
<dbReference type="SMART" id="SM00671">
    <property type="entry name" value="SEL1"/>
    <property type="match status" value="4"/>
</dbReference>
<protein>
    <submittedName>
        <fullName evidence="4">Uncharacterized protein, contains caspase domain</fullName>
    </submittedName>
</protein>
<dbReference type="SUPFAM" id="SSF81901">
    <property type="entry name" value="HCP-like"/>
    <property type="match status" value="1"/>
</dbReference>
<dbReference type="InterPro" id="IPR006597">
    <property type="entry name" value="Sel1-like"/>
</dbReference>
<feature type="domain" description="Caspase family p20" evidence="3">
    <location>
        <begin position="19"/>
        <end position="148"/>
    </location>
</feature>
<dbReference type="GO" id="GO:0004197">
    <property type="term" value="F:cysteine-type endopeptidase activity"/>
    <property type="evidence" value="ECO:0007669"/>
    <property type="project" value="InterPro"/>
</dbReference>
<dbReference type="Proteomes" id="UP000199628">
    <property type="component" value="Unassembled WGS sequence"/>
</dbReference>
<dbReference type="AlphaFoldDB" id="A0A1G7CY84"/>
<evidence type="ECO:0000313" key="4">
    <source>
        <dbReference type="EMBL" id="SDE44239.1"/>
    </source>
</evidence>
<evidence type="ECO:0000313" key="5">
    <source>
        <dbReference type="Proteomes" id="UP000199628"/>
    </source>
</evidence>
<dbReference type="Gene3D" id="1.25.40.10">
    <property type="entry name" value="Tetratricopeptide repeat domain"/>
    <property type="match status" value="1"/>
</dbReference>
<dbReference type="InterPro" id="IPR011990">
    <property type="entry name" value="TPR-like_helical_dom_sf"/>
</dbReference>
<keyword evidence="5" id="KW-1185">Reference proteome</keyword>
<dbReference type="Pfam" id="PF00656">
    <property type="entry name" value="Peptidase_C14"/>
    <property type="match status" value="1"/>
</dbReference>
<keyword evidence="2" id="KW-0732">Signal</keyword>
<dbReference type="SUPFAM" id="SSF52129">
    <property type="entry name" value="Caspase-like"/>
    <property type="match status" value="1"/>
</dbReference>
<dbReference type="GO" id="GO:0006508">
    <property type="term" value="P:proteolysis"/>
    <property type="evidence" value="ECO:0007669"/>
    <property type="project" value="InterPro"/>
</dbReference>
<name>A0A1G7CY84_9RHOB</name>